<proteinExistence type="predicted"/>
<evidence type="ECO:0000313" key="1">
    <source>
        <dbReference type="EMBL" id="GFN98920.1"/>
    </source>
</evidence>
<gene>
    <name evidence="1" type="ORF">PoB_002542600</name>
</gene>
<comment type="caution">
    <text evidence="1">The sequence shown here is derived from an EMBL/GenBank/DDBJ whole genome shotgun (WGS) entry which is preliminary data.</text>
</comment>
<evidence type="ECO:0000313" key="2">
    <source>
        <dbReference type="Proteomes" id="UP000735302"/>
    </source>
</evidence>
<dbReference type="AlphaFoldDB" id="A0AAV3ZWK2"/>
<dbReference type="Proteomes" id="UP000735302">
    <property type="component" value="Unassembled WGS sequence"/>
</dbReference>
<organism evidence="1 2">
    <name type="scientific">Plakobranchus ocellatus</name>
    <dbReference type="NCBI Taxonomy" id="259542"/>
    <lineage>
        <taxon>Eukaryota</taxon>
        <taxon>Metazoa</taxon>
        <taxon>Spiralia</taxon>
        <taxon>Lophotrochozoa</taxon>
        <taxon>Mollusca</taxon>
        <taxon>Gastropoda</taxon>
        <taxon>Heterobranchia</taxon>
        <taxon>Euthyneura</taxon>
        <taxon>Panpulmonata</taxon>
        <taxon>Sacoglossa</taxon>
        <taxon>Placobranchoidea</taxon>
        <taxon>Plakobranchidae</taxon>
        <taxon>Plakobranchus</taxon>
    </lineage>
</organism>
<reference evidence="1 2" key="1">
    <citation type="journal article" date="2021" name="Elife">
        <title>Chloroplast acquisition without the gene transfer in kleptoplastic sea slugs, Plakobranchus ocellatus.</title>
        <authorList>
            <person name="Maeda T."/>
            <person name="Takahashi S."/>
            <person name="Yoshida T."/>
            <person name="Shimamura S."/>
            <person name="Takaki Y."/>
            <person name="Nagai Y."/>
            <person name="Toyoda A."/>
            <person name="Suzuki Y."/>
            <person name="Arimoto A."/>
            <person name="Ishii H."/>
            <person name="Satoh N."/>
            <person name="Nishiyama T."/>
            <person name="Hasebe M."/>
            <person name="Maruyama T."/>
            <person name="Minagawa J."/>
            <person name="Obokata J."/>
            <person name="Shigenobu S."/>
        </authorList>
    </citation>
    <scope>NUCLEOTIDE SEQUENCE [LARGE SCALE GENOMIC DNA]</scope>
</reference>
<protein>
    <submittedName>
        <fullName evidence="1">Uncharacterized protein</fullName>
    </submittedName>
</protein>
<name>A0AAV3ZWK2_9GAST</name>
<keyword evidence="2" id="KW-1185">Reference proteome</keyword>
<accession>A0AAV3ZWK2</accession>
<dbReference type="EMBL" id="BLXT01002912">
    <property type="protein sequence ID" value="GFN98920.1"/>
    <property type="molecule type" value="Genomic_DNA"/>
</dbReference>
<sequence>MAGIILEATIRMSNITAANMCGQSLVYLVREHQVSCHFHLVEASELSFKYYNLVLRQLLGKSLSRQHTVVEIFLYSMQGSHLPQVTALLAEVLSVRPYLEHTINFGRTHKPKCQTRLLASWQPRRCELRDSSIKTAQI</sequence>